<dbReference type="GO" id="GO:0052717">
    <property type="term" value="F:tRNA-specific adenosine-34 deaminase activity"/>
    <property type="evidence" value="ECO:0007669"/>
    <property type="project" value="UniProtKB-EC"/>
</dbReference>
<dbReference type="InterPro" id="IPR002125">
    <property type="entry name" value="CMP_dCMP_dom"/>
</dbReference>
<name>A0A8B7ZZJ6_ACAPL</name>
<gene>
    <name evidence="6" type="primary">LOC110990318</name>
</gene>
<dbReference type="GO" id="GO:0002100">
    <property type="term" value="P:tRNA wobble adenosine to inosine editing"/>
    <property type="evidence" value="ECO:0007669"/>
    <property type="project" value="InterPro"/>
</dbReference>
<proteinExistence type="inferred from homology"/>
<evidence type="ECO:0000313" key="6">
    <source>
        <dbReference type="RefSeq" id="XP_022110938.1"/>
    </source>
</evidence>
<comment type="similarity">
    <text evidence="2">Belongs to the cytidine and deoxycytidylate deaminase family. ADAT3 subfamily.</text>
</comment>
<dbReference type="RefSeq" id="XP_022110938.1">
    <property type="nucleotide sequence ID" value="XM_022255246.1"/>
</dbReference>
<reference evidence="6" key="1">
    <citation type="submission" date="2025-08" db="UniProtKB">
        <authorList>
            <consortium name="RefSeq"/>
        </authorList>
    </citation>
    <scope>IDENTIFICATION</scope>
</reference>
<evidence type="ECO:0000256" key="2">
    <source>
        <dbReference type="ARBA" id="ARBA00038160"/>
    </source>
</evidence>
<dbReference type="InterPro" id="IPR016193">
    <property type="entry name" value="Cytidine_deaminase-like"/>
</dbReference>
<feature type="domain" description="CMP/dCMP-type deaminase" evidence="4">
    <location>
        <begin position="327"/>
        <end position="455"/>
    </location>
</feature>
<dbReference type="Pfam" id="PF14437">
    <property type="entry name" value="MafB19-deam"/>
    <property type="match status" value="1"/>
</dbReference>
<dbReference type="PANTHER" id="PTHR11079:SF156">
    <property type="entry name" value="INACTIVE TRNA-SPECIFIC ADENOSINE DEAMINASE-LIKE PROTEIN 3-RELATED"/>
    <property type="match status" value="1"/>
</dbReference>
<evidence type="ECO:0000256" key="1">
    <source>
        <dbReference type="ARBA" id="ARBA00022694"/>
    </source>
</evidence>
<dbReference type="PANTHER" id="PTHR11079">
    <property type="entry name" value="CYTOSINE DEAMINASE FAMILY MEMBER"/>
    <property type="match status" value="1"/>
</dbReference>
<dbReference type="KEGG" id="aplc:110990318"/>
<dbReference type="AlphaFoldDB" id="A0A8B7ZZJ6"/>
<dbReference type="GO" id="GO:0046872">
    <property type="term" value="F:metal ion binding"/>
    <property type="evidence" value="ECO:0007669"/>
    <property type="project" value="UniProtKB-KW"/>
</dbReference>
<evidence type="ECO:0000259" key="4">
    <source>
        <dbReference type="PROSITE" id="PS51747"/>
    </source>
</evidence>
<dbReference type="GO" id="GO:0005634">
    <property type="term" value="C:nucleus"/>
    <property type="evidence" value="ECO:0007669"/>
    <property type="project" value="TreeGrafter"/>
</dbReference>
<dbReference type="CDD" id="cd01285">
    <property type="entry name" value="nucleoside_deaminase"/>
    <property type="match status" value="1"/>
</dbReference>
<evidence type="ECO:0000313" key="5">
    <source>
        <dbReference type="Proteomes" id="UP000694845"/>
    </source>
</evidence>
<dbReference type="Proteomes" id="UP000694845">
    <property type="component" value="Unplaced"/>
</dbReference>
<dbReference type="GO" id="GO:0005737">
    <property type="term" value="C:cytoplasm"/>
    <property type="evidence" value="ECO:0007669"/>
    <property type="project" value="TreeGrafter"/>
</dbReference>
<evidence type="ECO:0000256" key="3">
    <source>
        <dbReference type="SAM" id="MobiDB-lite"/>
    </source>
</evidence>
<organism evidence="5 6">
    <name type="scientific">Acanthaster planci</name>
    <name type="common">Crown-of-thorns starfish</name>
    <dbReference type="NCBI Taxonomy" id="133434"/>
    <lineage>
        <taxon>Eukaryota</taxon>
        <taxon>Metazoa</taxon>
        <taxon>Echinodermata</taxon>
        <taxon>Eleutherozoa</taxon>
        <taxon>Asterozoa</taxon>
        <taxon>Asteroidea</taxon>
        <taxon>Valvatacea</taxon>
        <taxon>Valvatida</taxon>
        <taxon>Acanthasteridae</taxon>
        <taxon>Acanthaster</taxon>
    </lineage>
</organism>
<dbReference type="InterPro" id="IPR058535">
    <property type="entry name" value="MafB19-deam"/>
</dbReference>
<feature type="region of interest" description="Disordered" evidence="3">
    <location>
        <begin position="317"/>
        <end position="361"/>
    </location>
</feature>
<keyword evidence="5" id="KW-1185">Reference proteome</keyword>
<sequence>MNLQNSWKCFEMSKKRKIDKFYCYPTAEVTSPNACRDEHSLTCTPIPVLSSDVTSVDFVKVYAAPILDPKTTSRIIRDLQSVFPLTALPHVKRVRKITKDKPQLGGGSLEVILCLVKDVETSSSPASLSDIFSGRPSTCQDGLGLGQPFVAMVSKTAPITRQQFEEASREWPVVFHQNKQLSQVVSGQVFTDVDKERIASHMMDAVGAARDGLHRGMEPIGAVIVDPATDTVLASCYDLRHLSYSPLKHAVMVCIDLVAHGQRGGAWEVKAPGHYFMTHEIDTGDTAAQQIDTNTVSTDSSRDPSVLSVKGSLVYPGASREPPDITDETDKIGIQTPDCVDKTPREGSANPSRGDNGRILSPCCVDDRTDRNEAAGLARQSGDHGSSGISKPQGPYLCTGYDLYITREPCVMCAMALVHSRIRRVFYGVSHPEGALGSKYLIHCQKGLNHHFDVYRGVQEEDCRQLCNAHS</sequence>
<dbReference type="Gene3D" id="3.40.140.10">
    <property type="entry name" value="Cytidine Deaminase, domain 2"/>
    <property type="match status" value="1"/>
</dbReference>
<protein>
    <submittedName>
        <fullName evidence="6">Probable inactive tRNA-specific adenosine deaminase-like protein 3 isoform X1</fullName>
    </submittedName>
</protein>
<dbReference type="PROSITE" id="PS51747">
    <property type="entry name" value="CYT_DCMP_DEAMINASES_2"/>
    <property type="match status" value="1"/>
</dbReference>
<dbReference type="SUPFAM" id="SSF53927">
    <property type="entry name" value="Cytidine deaminase-like"/>
    <property type="match status" value="1"/>
</dbReference>
<keyword evidence="1" id="KW-0819">tRNA processing</keyword>
<dbReference type="OMA" id="KKFAHEA"/>
<dbReference type="GeneID" id="110990318"/>
<dbReference type="OrthoDB" id="3180714at2759"/>
<accession>A0A8B7ZZJ6</accession>